<evidence type="ECO:0000256" key="1">
    <source>
        <dbReference type="ARBA" id="ARBA00022598"/>
    </source>
</evidence>
<dbReference type="InterPro" id="IPR042099">
    <property type="entry name" value="ANL_N_sf"/>
</dbReference>
<proteinExistence type="predicted"/>
<reference evidence="3" key="1">
    <citation type="submission" date="2022-01" db="EMBL/GenBank/DDBJ databases">
        <authorList>
            <person name="Jo J.-H."/>
            <person name="Im W.-T."/>
        </authorList>
    </citation>
    <scope>NUCLEOTIDE SEQUENCE</scope>
    <source>
        <strain evidence="3">XY25</strain>
    </source>
</reference>
<keyword evidence="4" id="KW-1185">Reference proteome</keyword>
<evidence type="ECO:0000313" key="3">
    <source>
        <dbReference type="EMBL" id="MCG2575775.1"/>
    </source>
</evidence>
<accession>A0ABS9JXY2</accession>
<feature type="domain" description="AMP-dependent synthetase/ligase" evidence="2">
    <location>
        <begin position="120"/>
        <end position="286"/>
    </location>
</feature>
<gene>
    <name evidence="3" type="ORF">LZ012_02060</name>
</gene>
<dbReference type="SUPFAM" id="SSF56801">
    <property type="entry name" value="Acetyl-CoA synthetase-like"/>
    <property type="match status" value="1"/>
</dbReference>
<dbReference type="RefSeq" id="WP_275707030.1">
    <property type="nucleotide sequence ID" value="NZ_JAKLTN010000001.1"/>
</dbReference>
<organism evidence="3 4">
    <name type="scientific">Dechloromonas hankyongensis</name>
    <dbReference type="NCBI Taxonomy" id="2908002"/>
    <lineage>
        <taxon>Bacteria</taxon>
        <taxon>Pseudomonadati</taxon>
        <taxon>Pseudomonadota</taxon>
        <taxon>Betaproteobacteria</taxon>
        <taxon>Rhodocyclales</taxon>
        <taxon>Azonexaceae</taxon>
        <taxon>Dechloromonas</taxon>
    </lineage>
</organism>
<dbReference type="InterPro" id="IPR050237">
    <property type="entry name" value="ATP-dep_AMP-bd_enzyme"/>
</dbReference>
<dbReference type="Gene3D" id="3.40.50.12780">
    <property type="entry name" value="N-terminal domain of ligase-like"/>
    <property type="match status" value="1"/>
</dbReference>
<dbReference type="InterPro" id="IPR045851">
    <property type="entry name" value="AMP-bd_C_sf"/>
</dbReference>
<dbReference type="InterPro" id="IPR000873">
    <property type="entry name" value="AMP-dep_synth/lig_dom"/>
</dbReference>
<dbReference type="Proteomes" id="UP001165384">
    <property type="component" value="Unassembled WGS sequence"/>
</dbReference>
<protein>
    <submittedName>
        <fullName evidence="3">AMP-binding protein</fullName>
    </submittedName>
</protein>
<comment type="caution">
    <text evidence="3">The sequence shown here is derived from an EMBL/GenBank/DDBJ whole genome shotgun (WGS) entry which is preliminary data.</text>
</comment>
<evidence type="ECO:0000313" key="4">
    <source>
        <dbReference type="Proteomes" id="UP001165384"/>
    </source>
</evidence>
<dbReference type="EMBL" id="JAKLTN010000001">
    <property type="protein sequence ID" value="MCG2575775.1"/>
    <property type="molecule type" value="Genomic_DNA"/>
</dbReference>
<keyword evidence="1" id="KW-0436">Ligase</keyword>
<dbReference type="PANTHER" id="PTHR43767:SF8">
    <property type="entry name" value="LONG-CHAIN-FATTY-ACID--COA LIGASE"/>
    <property type="match status" value="1"/>
</dbReference>
<dbReference type="Gene3D" id="3.30.300.30">
    <property type="match status" value="1"/>
</dbReference>
<dbReference type="Pfam" id="PF00501">
    <property type="entry name" value="AMP-binding"/>
    <property type="match status" value="1"/>
</dbReference>
<sequence length="448" mass="47773">MNTIPLLTHGDLSAIFAWRPTGPVSVGAYLADVHALAEQLPATGHLLNLCHDRYRFAVGFAAGLLRGMTSLQPSSQSPETFRRLQADYPDLIALCDGTADTLDLHRFDFPDQTGQRKSPPGTAIPHIPADQLAAILFTSGSTGLPQAQRKTWGKLVRNGRAEAVALGLDAKLHVLVGTVPVQHSYGFESTFLLALHGGCAFWAGKPFYPQDIAAALATVPQPRLLVTTPFHLSALLASGIDLPAIDILLSATAPLSTGLAAEAEARTGAPVLEIYGSTESGQLASRRTTDGAAWTLLPDVRLEQDGDDTVACDGHVEGRIALSDIIELLPDQRFLLHGRHADLINIAGKRTSLAYLNHQLGAVPGVVDGAFFLPDEEDPDGITRLTAFVVAPGLTARQITVALRERIEAIFLPRPLVLLDALPRNSTGKLPRSGLQALYAEKVGHGRS</sequence>
<dbReference type="PANTHER" id="PTHR43767">
    <property type="entry name" value="LONG-CHAIN-FATTY-ACID--COA LIGASE"/>
    <property type="match status" value="1"/>
</dbReference>
<name>A0ABS9JXY2_9RHOO</name>
<evidence type="ECO:0000259" key="2">
    <source>
        <dbReference type="Pfam" id="PF00501"/>
    </source>
</evidence>